<feature type="region of interest" description="Disordered" evidence="1">
    <location>
        <begin position="437"/>
        <end position="468"/>
    </location>
</feature>
<protein>
    <submittedName>
        <fullName evidence="2">Uncharacterized protein</fullName>
    </submittedName>
</protein>
<evidence type="ECO:0000313" key="3">
    <source>
        <dbReference type="Proteomes" id="UP001159363"/>
    </source>
</evidence>
<feature type="compositionally biased region" description="Polar residues" evidence="1">
    <location>
        <begin position="453"/>
        <end position="464"/>
    </location>
</feature>
<feature type="compositionally biased region" description="Polar residues" evidence="1">
    <location>
        <begin position="520"/>
        <end position="532"/>
    </location>
</feature>
<dbReference type="EMBL" id="JARBHB010000014">
    <property type="protein sequence ID" value="KAJ8869115.1"/>
    <property type="molecule type" value="Genomic_DNA"/>
</dbReference>
<feature type="compositionally biased region" description="Low complexity" evidence="1">
    <location>
        <begin position="546"/>
        <end position="557"/>
    </location>
</feature>
<name>A0ABQ9G9L6_9NEOP</name>
<feature type="compositionally biased region" description="Low complexity" evidence="1">
    <location>
        <begin position="506"/>
        <end position="518"/>
    </location>
</feature>
<evidence type="ECO:0000313" key="2">
    <source>
        <dbReference type="EMBL" id="KAJ8869115.1"/>
    </source>
</evidence>
<feature type="region of interest" description="Disordered" evidence="1">
    <location>
        <begin position="488"/>
        <end position="532"/>
    </location>
</feature>
<organism evidence="2 3">
    <name type="scientific">Dryococelus australis</name>
    <dbReference type="NCBI Taxonomy" id="614101"/>
    <lineage>
        <taxon>Eukaryota</taxon>
        <taxon>Metazoa</taxon>
        <taxon>Ecdysozoa</taxon>
        <taxon>Arthropoda</taxon>
        <taxon>Hexapoda</taxon>
        <taxon>Insecta</taxon>
        <taxon>Pterygota</taxon>
        <taxon>Neoptera</taxon>
        <taxon>Polyneoptera</taxon>
        <taxon>Phasmatodea</taxon>
        <taxon>Verophasmatodea</taxon>
        <taxon>Anareolatae</taxon>
        <taxon>Phasmatidae</taxon>
        <taxon>Eurycanthinae</taxon>
        <taxon>Dryococelus</taxon>
    </lineage>
</organism>
<sequence>MPCLVCRQNQQHVAGVAKGAAVEKVKSKRAKMSDGARNREKKVPVVSLVPKFEPELSSGSGSVICDKDKPSVPIAAVSSEQTVRLETSVTESSGSNCKLVCDENGNDSLLTAQSGFPHQNLYKTSLCDSQSTDKQLPKHCKTLNKLTSGSSNDFINLLDSKTYSADSTSSVNSLSTKRRKSSDECVNNADKRLCRQNSLNLCTNSLDSPCKKQSQYSTCGNDYSIGRNSATFPPLQEVNANTVSLSHTGEKCAPLCNNSPLPNTSNVDPIKPNPMANKLPIPRLSNPNKNKQLANVIIFPPATAATILQQSQPPQKKKYKPIQPKPLEDEAKKEMLETSCETVSGKRPDDLAAGVANCDKGIRVDKNESTNQYSTEISQESFSDATAKTAHTIEAVKNGTNEESIRCLENDALLTDYFHGGNNSQEQEEELIKYFQHQNSSSSNEEVEEVLRQNLQTPEESPNAASKCDQLSQLRLLLERNLKPIRSHSTSANRYADRDGNKVNFSAPSAAVSSTPSVDHTGSTEGNLPNSCTTKELVMTASKSLSLLSRRSQQHSRAGSKPNLTLPSLTSTNPSCNLATRRRVSFETSVMEHAVPQSPNTRSFTPISPGPYSPVAIPRNCKSSSANASPFVSPRNTPVLRSKHNCSQGSNLQPYSYVVASNGPRCRHPVPAKIVRSNSVNSHNISSRCRLSHPQANTFAIPDSFPFESTGFKQNQTSAKVLPPMLPLSISAPQSPMLHYQHLNVRNCKGASDMLTTYGESLLKEAAKGCHVTPNEGLGNCNGVPSNVGVIPLYPVDTLSQEVSQIFQDASSDQKNIEALLAALPSSSQMSYRSQSVPLHRMMSGSSLVSPQFTQSSPLYPGQQQTFTFNSLSSATSSVAPTPVPSEFMDFTGLGETEAESEETEGINTESLAQILNILNSSTVQKVVDSASLTIGVGEDVEGENFALHNQQRNSYSSRSYPNTPVPYKNSSNRDPLVSSFNLNLDDNFGMMSRSYPSTPLLNGSFMSGDEIGPYQNVTEGTGSNLLNTQHEHGGLPTSSGRRNANLMSSFCVDELQLDTLDDFQACDPLSQLVREVQHVGEQTDAD</sequence>
<proteinExistence type="predicted"/>
<gene>
    <name evidence="2" type="ORF">PR048_030681</name>
</gene>
<dbReference type="Proteomes" id="UP001159363">
    <property type="component" value="Chromosome 13"/>
</dbReference>
<feature type="region of interest" description="Disordered" evidence="1">
    <location>
        <begin position="546"/>
        <end position="579"/>
    </location>
</feature>
<evidence type="ECO:0000256" key="1">
    <source>
        <dbReference type="SAM" id="MobiDB-lite"/>
    </source>
</evidence>
<reference evidence="2 3" key="1">
    <citation type="submission" date="2023-02" db="EMBL/GenBank/DDBJ databases">
        <title>LHISI_Scaffold_Assembly.</title>
        <authorList>
            <person name="Stuart O.P."/>
            <person name="Cleave R."/>
            <person name="Magrath M.J.L."/>
            <person name="Mikheyev A.S."/>
        </authorList>
    </citation>
    <scope>NUCLEOTIDE SEQUENCE [LARGE SCALE GENOMIC DNA]</scope>
    <source>
        <strain evidence="2">Daus_M_001</strain>
        <tissue evidence="2">Leg muscle</tissue>
    </source>
</reference>
<accession>A0ABQ9G9L6</accession>
<comment type="caution">
    <text evidence="2">The sequence shown here is derived from an EMBL/GenBank/DDBJ whole genome shotgun (WGS) entry which is preliminary data.</text>
</comment>
<feature type="compositionally biased region" description="Polar residues" evidence="1">
    <location>
        <begin position="562"/>
        <end position="578"/>
    </location>
</feature>
<keyword evidence="3" id="KW-1185">Reference proteome</keyword>